<protein>
    <submittedName>
        <fullName evidence="2">Uncharacterized protein</fullName>
    </submittedName>
</protein>
<feature type="transmembrane region" description="Helical" evidence="1">
    <location>
        <begin position="98"/>
        <end position="119"/>
    </location>
</feature>
<evidence type="ECO:0000313" key="3">
    <source>
        <dbReference type="Proteomes" id="UP000779900"/>
    </source>
</evidence>
<evidence type="ECO:0000313" key="2">
    <source>
        <dbReference type="EMBL" id="MBM3330431.1"/>
    </source>
</evidence>
<comment type="caution">
    <text evidence="2">The sequence shown here is derived from an EMBL/GenBank/DDBJ whole genome shotgun (WGS) entry which is preliminary data.</text>
</comment>
<keyword evidence="1" id="KW-0812">Transmembrane</keyword>
<feature type="transmembrane region" description="Helical" evidence="1">
    <location>
        <begin position="131"/>
        <end position="150"/>
    </location>
</feature>
<evidence type="ECO:0000256" key="1">
    <source>
        <dbReference type="SAM" id="Phobius"/>
    </source>
</evidence>
<feature type="transmembrane region" description="Helical" evidence="1">
    <location>
        <begin position="37"/>
        <end position="56"/>
    </location>
</feature>
<dbReference type="EMBL" id="VGIR01000003">
    <property type="protein sequence ID" value="MBM3330431.1"/>
    <property type="molecule type" value="Genomic_DNA"/>
</dbReference>
<name>A0A938BNR4_UNCW3</name>
<keyword evidence="1" id="KW-0472">Membrane</keyword>
<reference evidence="2" key="1">
    <citation type="submission" date="2019-03" db="EMBL/GenBank/DDBJ databases">
        <title>Lake Tanganyika Metagenome-Assembled Genomes (MAGs).</title>
        <authorList>
            <person name="Tran P."/>
        </authorList>
    </citation>
    <scope>NUCLEOTIDE SEQUENCE</scope>
    <source>
        <strain evidence="2">K_DeepCast_150m_m2_040</strain>
    </source>
</reference>
<gene>
    <name evidence="2" type="ORF">FJY68_01110</name>
</gene>
<dbReference type="AlphaFoldDB" id="A0A938BNR4"/>
<organism evidence="2 3">
    <name type="scientific">candidate division WOR-3 bacterium</name>
    <dbReference type="NCBI Taxonomy" id="2052148"/>
    <lineage>
        <taxon>Bacteria</taxon>
        <taxon>Bacteria division WOR-3</taxon>
    </lineage>
</organism>
<proteinExistence type="predicted"/>
<accession>A0A938BNR4</accession>
<keyword evidence="1" id="KW-1133">Transmembrane helix</keyword>
<dbReference type="Proteomes" id="UP000779900">
    <property type="component" value="Unassembled WGS sequence"/>
</dbReference>
<sequence length="175" mass="17873">MKSRHSGPAILVLVLVSLAGGQSLTEVLTVEVEGQTYGAAWLGPGAFGGVTGLVSTGQTKIWKGFRGGLPVSEAEFYRTAGYNDIAEKAESRKGTSDCLTWGGLGTCIAGLALLVVAAVKVGESGEGQPGLAIAGVGGALGGLTVELIGVSMRGHLTPASFAVRVAEEYNDRLRR</sequence>